<gene>
    <name evidence="6" type="ORF">SAMN04487850_1590</name>
</gene>
<keyword evidence="4" id="KW-0812">Transmembrane</keyword>
<dbReference type="GO" id="GO:0140664">
    <property type="term" value="F:ATP-dependent DNA damage sensor activity"/>
    <property type="evidence" value="ECO:0007669"/>
    <property type="project" value="InterPro"/>
</dbReference>
<proteinExistence type="predicted"/>
<dbReference type="InterPro" id="IPR027417">
    <property type="entry name" value="P-loop_NTPase"/>
</dbReference>
<dbReference type="Pfam" id="PF00488">
    <property type="entry name" value="MutS_V"/>
    <property type="match status" value="1"/>
</dbReference>
<dbReference type="GO" id="GO:0006298">
    <property type="term" value="P:mismatch repair"/>
    <property type="evidence" value="ECO:0007669"/>
    <property type="project" value="InterPro"/>
</dbReference>
<dbReference type="Gene3D" id="3.40.50.300">
    <property type="entry name" value="P-loop containing nucleotide triphosphate hydrolases"/>
    <property type="match status" value="1"/>
</dbReference>
<dbReference type="InterPro" id="IPR045076">
    <property type="entry name" value="MutS"/>
</dbReference>
<organism evidence="6 7">
    <name type="scientific">Prevotella aff. ruminicola Tc2-24</name>
    <dbReference type="NCBI Taxonomy" id="81582"/>
    <lineage>
        <taxon>Bacteria</taxon>
        <taxon>Pseudomonadati</taxon>
        <taxon>Bacteroidota</taxon>
        <taxon>Bacteroidia</taxon>
        <taxon>Bacteroidales</taxon>
        <taxon>Prevotellaceae</taxon>
        <taxon>Prevotella</taxon>
    </lineage>
</organism>
<keyword evidence="1" id="KW-0547">Nucleotide-binding</keyword>
<evidence type="ECO:0000256" key="3">
    <source>
        <dbReference type="ARBA" id="ARBA00023125"/>
    </source>
</evidence>
<dbReference type="GO" id="GO:0030983">
    <property type="term" value="F:mismatched DNA binding"/>
    <property type="evidence" value="ECO:0007669"/>
    <property type="project" value="InterPro"/>
</dbReference>
<feature type="transmembrane region" description="Helical" evidence="4">
    <location>
        <begin position="30"/>
        <end position="48"/>
    </location>
</feature>
<accession>A0A1I0P4Q9</accession>
<dbReference type="PANTHER" id="PTHR11361">
    <property type="entry name" value="DNA MISMATCH REPAIR PROTEIN MUTS FAMILY MEMBER"/>
    <property type="match status" value="1"/>
</dbReference>
<reference evidence="6 7" key="1">
    <citation type="submission" date="2016-10" db="EMBL/GenBank/DDBJ databases">
        <authorList>
            <person name="de Groot N.N."/>
        </authorList>
    </citation>
    <scope>NUCLEOTIDE SEQUENCE [LARGE SCALE GENOMIC DNA]</scope>
    <source>
        <strain evidence="6 7">TC2-24</strain>
    </source>
</reference>
<dbReference type="GO" id="GO:0005829">
    <property type="term" value="C:cytosol"/>
    <property type="evidence" value="ECO:0007669"/>
    <property type="project" value="TreeGrafter"/>
</dbReference>
<keyword evidence="2" id="KW-0067">ATP-binding</keyword>
<dbReference type="PANTHER" id="PTHR11361:SF99">
    <property type="entry name" value="DNA MISMATCH REPAIR PROTEIN"/>
    <property type="match status" value="1"/>
</dbReference>
<name>A0A1I0P4Q9_9BACT</name>
<protein>
    <submittedName>
        <fullName evidence="6">MutS domain V</fullName>
    </submittedName>
</protein>
<feature type="transmembrane region" description="Helical" evidence="4">
    <location>
        <begin position="54"/>
        <end position="72"/>
    </location>
</feature>
<keyword evidence="4" id="KW-1133">Transmembrane helix</keyword>
<evidence type="ECO:0000259" key="5">
    <source>
        <dbReference type="SMART" id="SM00534"/>
    </source>
</evidence>
<dbReference type="RefSeq" id="WP_091915794.1">
    <property type="nucleotide sequence ID" value="NZ_FOIQ01000003.1"/>
</dbReference>
<evidence type="ECO:0000256" key="4">
    <source>
        <dbReference type="SAM" id="Phobius"/>
    </source>
</evidence>
<dbReference type="Proteomes" id="UP000199373">
    <property type="component" value="Unassembled WGS sequence"/>
</dbReference>
<keyword evidence="7" id="KW-1185">Reference proteome</keyword>
<dbReference type="InterPro" id="IPR000432">
    <property type="entry name" value="DNA_mismatch_repair_MutS_C"/>
</dbReference>
<feature type="domain" description="DNA mismatch repair proteins mutS family" evidence="5">
    <location>
        <begin position="428"/>
        <end position="602"/>
    </location>
</feature>
<keyword evidence="4" id="KW-0472">Membrane</keyword>
<evidence type="ECO:0000313" key="6">
    <source>
        <dbReference type="EMBL" id="SEW09230.1"/>
    </source>
</evidence>
<dbReference type="GO" id="GO:0005524">
    <property type="term" value="F:ATP binding"/>
    <property type="evidence" value="ECO:0007669"/>
    <property type="project" value="UniProtKB-KW"/>
</dbReference>
<feature type="transmembrane region" description="Helical" evidence="4">
    <location>
        <begin position="248"/>
        <end position="266"/>
    </location>
</feature>
<keyword evidence="3" id="KW-0238">DNA-binding</keyword>
<evidence type="ECO:0000313" key="7">
    <source>
        <dbReference type="Proteomes" id="UP000199373"/>
    </source>
</evidence>
<evidence type="ECO:0000256" key="2">
    <source>
        <dbReference type="ARBA" id="ARBA00022840"/>
    </source>
</evidence>
<dbReference type="SUPFAM" id="SSF52540">
    <property type="entry name" value="P-loop containing nucleoside triphosphate hydrolases"/>
    <property type="match status" value="1"/>
</dbReference>
<feature type="transmembrane region" description="Helical" evidence="4">
    <location>
        <begin position="217"/>
        <end position="242"/>
    </location>
</feature>
<sequence length="612" mass="69979">MDKEQRKQFYQQQAENLAVEIRRLRKRNTTFVIAELVSFALIIVSVVAYLSTDTGYTCLYLAVLMLMAYIVIRRQDVRNSDRTERLENTHRVYQKELAYLDKNFSVFGDGEDYVDPQHPYSFDLDVFGRDSLFNRVNRTITTGGSDWLANEFKNEQDDWSCQQISDKREAIRELAEAEPLRTRFLSYGQQSVINTDEVLKALQGIGKVRLPRWPQSLISWLVVCVAIAGLLLSIVLACLGTIAAKIPIIWMVAQFCIVYVLHVRTLREADKAVNKIHQQLSKYIALILLIVHSDLKSKVNRDIVAELGGEGHGALTSFAELQRILDGLDRRGNQLGLFLTDAFACSDYFLVRRFLRWREHDLFRIEDWIKAVSHFDALVSMATFRYNEPSAIDAEIVESDKVIYEAESISHPFLGSQAVANDFNLSDGHYYIITGANMAGKSTFLRTIGVNYILAVCGMPVFAKRLKVSVFSLFSSMRTTDDLTHGISYFNAELIRLQQLIRYCKQNHHTLIILDEILKGTNSLDKLNGSRLFLQSISDLPVTGIVATHDLELSRMADCQSGRFHNFCFEIQLSDEITYTYHITEGVARNQNATYLLKNILQEQDLWRTEQV</sequence>
<dbReference type="SMART" id="SM00534">
    <property type="entry name" value="MUTSac"/>
    <property type="match status" value="1"/>
</dbReference>
<dbReference type="AlphaFoldDB" id="A0A1I0P4Q9"/>
<dbReference type="EMBL" id="FOIQ01000003">
    <property type="protein sequence ID" value="SEW09230.1"/>
    <property type="molecule type" value="Genomic_DNA"/>
</dbReference>
<evidence type="ECO:0000256" key="1">
    <source>
        <dbReference type="ARBA" id="ARBA00022741"/>
    </source>
</evidence>